<gene>
    <name evidence="2" type="ORF">HALLA_05890</name>
</gene>
<dbReference type="InterPro" id="IPR045397">
    <property type="entry name" value="TumE-like"/>
</dbReference>
<dbReference type="Proteomes" id="UP000019024">
    <property type="component" value="Chromosome"/>
</dbReference>
<dbReference type="HOGENOM" id="CLU_145175_0_0_2"/>
<dbReference type="PATRIC" id="fig|797299.3.peg.225"/>
<reference evidence="2 3" key="1">
    <citation type="submission" date="2014-01" db="EMBL/GenBank/DDBJ databases">
        <authorList>
            <consortium name="DOE Joint Genome Institute"/>
            <person name="Anderson I."/>
            <person name="Huntemann M."/>
            <person name="Han J."/>
            <person name="Chen A."/>
            <person name="Kyrpides N."/>
            <person name="Mavromatis K."/>
            <person name="Markowitz V."/>
            <person name="Palaniappan K."/>
            <person name="Ivanova N."/>
            <person name="Schaumberg A."/>
            <person name="Pati A."/>
            <person name="Liolios K."/>
            <person name="Nordberg H.P."/>
            <person name="Cantor M.N."/>
            <person name="Hua S.X."/>
            <person name="Woyke T."/>
        </authorList>
    </citation>
    <scope>NUCLEOTIDE SEQUENCE [LARGE SCALE GENOMIC DNA]</scope>
    <source>
        <strain evidence="2 3">XH-48</strain>
    </source>
</reference>
<keyword evidence="3" id="KW-1185">Reference proteome</keyword>
<dbReference type="AlphaFoldDB" id="W0JN98"/>
<dbReference type="eggNOG" id="arCOG06153">
    <property type="taxonomic scope" value="Archaea"/>
</dbReference>
<protein>
    <submittedName>
        <fullName evidence="2">Uncharacterized protein</fullName>
    </submittedName>
</protein>
<proteinExistence type="predicted"/>
<evidence type="ECO:0000256" key="1">
    <source>
        <dbReference type="SAM" id="MobiDB-lite"/>
    </source>
</evidence>
<organism evidence="2 3">
    <name type="scientific">Halostagnicola larsenii XH-48</name>
    <dbReference type="NCBI Taxonomy" id="797299"/>
    <lineage>
        <taxon>Archaea</taxon>
        <taxon>Methanobacteriati</taxon>
        <taxon>Methanobacteriota</taxon>
        <taxon>Stenosarchaea group</taxon>
        <taxon>Halobacteria</taxon>
        <taxon>Halobacteriales</taxon>
        <taxon>Natrialbaceae</taxon>
        <taxon>Halostagnicola</taxon>
    </lineage>
</organism>
<evidence type="ECO:0000313" key="3">
    <source>
        <dbReference type="Proteomes" id="UP000019024"/>
    </source>
</evidence>
<feature type="region of interest" description="Disordered" evidence="1">
    <location>
        <begin position="94"/>
        <end position="116"/>
    </location>
</feature>
<dbReference type="Pfam" id="PF20126">
    <property type="entry name" value="TumE"/>
    <property type="match status" value="1"/>
</dbReference>
<dbReference type="STRING" id="797299.HALLA_05890"/>
<sequence>MVPVNDGRSPAPISRSVLERLRSQFLGSQMFQSAEIIMTEKLHLRVDLSDEYYPNEVSARLEIRWYRNDDFNVHYQEERQDSAWKCRWDRHPNAHNSRDHFHPPSDASRNDAENEQWPADHRDVSRLVLDRIEERIETLWGQQEAY</sequence>
<evidence type="ECO:0000313" key="2">
    <source>
        <dbReference type="EMBL" id="AHF98457.1"/>
    </source>
</evidence>
<accession>W0JN98</accession>
<dbReference type="EMBL" id="CP007055">
    <property type="protein sequence ID" value="AHF98457.1"/>
    <property type="molecule type" value="Genomic_DNA"/>
</dbReference>
<name>W0JN98_9EURY</name>
<dbReference type="KEGG" id="hlr:HALLA_05890"/>